<evidence type="ECO:0000313" key="1">
    <source>
        <dbReference type="EMBL" id="MFB9995207.1"/>
    </source>
</evidence>
<comment type="caution">
    <text evidence="1">The sequence shown here is derived from an EMBL/GenBank/DDBJ whole genome shotgun (WGS) entry which is preliminary data.</text>
</comment>
<name>A0ABV6B613_9DEIO</name>
<protein>
    <submittedName>
        <fullName evidence="1">Uncharacterized protein</fullName>
    </submittedName>
</protein>
<proteinExistence type="predicted"/>
<keyword evidence="2" id="KW-1185">Reference proteome</keyword>
<evidence type="ECO:0000313" key="2">
    <source>
        <dbReference type="Proteomes" id="UP001589733"/>
    </source>
</evidence>
<accession>A0ABV6B613</accession>
<dbReference type="Proteomes" id="UP001589733">
    <property type="component" value="Unassembled WGS sequence"/>
</dbReference>
<organism evidence="1 2">
    <name type="scientific">Deinococcus oregonensis</name>
    <dbReference type="NCBI Taxonomy" id="1805970"/>
    <lineage>
        <taxon>Bacteria</taxon>
        <taxon>Thermotogati</taxon>
        <taxon>Deinococcota</taxon>
        <taxon>Deinococci</taxon>
        <taxon>Deinococcales</taxon>
        <taxon>Deinococcaceae</taxon>
        <taxon>Deinococcus</taxon>
    </lineage>
</organism>
<dbReference type="RefSeq" id="WP_380016920.1">
    <property type="nucleotide sequence ID" value="NZ_JBHLYR010000084.1"/>
</dbReference>
<dbReference type="EMBL" id="JBHLYR010000084">
    <property type="protein sequence ID" value="MFB9995207.1"/>
    <property type="molecule type" value="Genomic_DNA"/>
</dbReference>
<reference evidence="1 2" key="1">
    <citation type="submission" date="2024-09" db="EMBL/GenBank/DDBJ databases">
        <authorList>
            <person name="Sun Q."/>
            <person name="Mori K."/>
        </authorList>
    </citation>
    <scope>NUCLEOTIDE SEQUENCE [LARGE SCALE GENOMIC DNA]</scope>
    <source>
        <strain evidence="1 2">JCM 13503</strain>
    </source>
</reference>
<gene>
    <name evidence="1" type="ORF">ACFFLM_24990</name>
</gene>
<sequence>MSHPSKLSITVHGAALPTVNAELQVVHVSPNGIIDFPNHSAFEVLHLPGSPEIFSQTRRFEVDLDALKRYRGTQLGHMYGVSIHSTPRSLQFLDGMVMEINGPGIEISAALQLSDHAVLLGLWWQQLTGEWAFEHSGAVLDTDNHLYQRVFLMGQYAERFKER</sequence>